<dbReference type="AlphaFoldDB" id="A0A439DMF4"/>
<evidence type="ECO:0000313" key="1">
    <source>
        <dbReference type="EMBL" id="RWA16044.1"/>
    </source>
</evidence>
<proteinExistence type="predicted"/>
<reference evidence="1 2" key="1">
    <citation type="submission" date="2013-06" db="EMBL/GenBank/DDBJ databases">
        <title>The draft sequence of the Mycobacterium elephantis genome.</title>
        <authorList>
            <person name="Pettersson F.B."/>
            <person name="Das S."/>
            <person name="Dasgupta S."/>
            <person name="Bhattacharya A."/>
            <person name="Kirsebom L.A."/>
        </authorList>
    </citation>
    <scope>NUCLEOTIDE SEQUENCE [LARGE SCALE GENOMIC DNA]</scope>
    <source>
        <strain evidence="1 2">DSM 44368</strain>
    </source>
</reference>
<keyword evidence="2" id="KW-1185">Reference proteome</keyword>
<dbReference type="RefSeq" id="WP_064919233.1">
    <property type="nucleotide sequence ID" value="NZ_ATDN01000067.1"/>
</dbReference>
<organism evidence="1 2">
    <name type="scientific">Mycolicibacterium elephantis DSM 44368</name>
    <dbReference type="NCBI Taxonomy" id="1335622"/>
    <lineage>
        <taxon>Bacteria</taxon>
        <taxon>Bacillati</taxon>
        <taxon>Actinomycetota</taxon>
        <taxon>Actinomycetes</taxon>
        <taxon>Mycobacteriales</taxon>
        <taxon>Mycobacteriaceae</taxon>
        <taxon>Mycolicibacterium</taxon>
    </lineage>
</organism>
<dbReference type="Pfam" id="PF07832">
    <property type="entry name" value="Bse634I"/>
    <property type="match status" value="1"/>
</dbReference>
<name>A0A439DMF4_9MYCO</name>
<evidence type="ECO:0000313" key="2">
    <source>
        <dbReference type="Proteomes" id="UP000287177"/>
    </source>
</evidence>
<dbReference type="CDD" id="cd22360">
    <property type="entry name" value="SgrAI-like"/>
    <property type="match status" value="1"/>
</dbReference>
<sequence>MQQNILSYTFDQWVPGFSSSHVYNTTDIRELVQQGINNADEEGELRFQQDYVVSGNAKAKVLGDLYETITTAMLWNAAAMWNMYMTTGDWPATPRYTKPTLSPLPSRQVAVLNLPRGYDWVRLLNAEARQAIEVVRAPLRAKDLTIPTSTPDIAIVVLPDAASRLDDRWRTPLDNLKLPQQTILNSSYGELAGRIEPGELILAIAAKRSLRSDRLYQPLYEANIMQLLLEHFLRAPRVDFEVHTLSIEGTAAMDIYAAATIYAVAVNSPKVHRSVRELYIPTTPMPLVDRFLAFLDQRMASVQ</sequence>
<dbReference type="Gene3D" id="3.40.91.10">
    <property type="match status" value="1"/>
</dbReference>
<dbReference type="Proteomes" id="UP000287177">
    <property type="component" value="Unassembled WGS sequence"/>
</dbReference>
<dbReference type="SUPFAM" id="SSF52980">
    <property type="entry name" value="Restriction endonuclease-like"/>
    <property type="match status" value="1"/>
</dbReference>
<dbReference type="EMBL" id="ATDN01000067">
    <property type="protein sequence ID" value="RWA16044.1"/>
    <property type="molecule type" value="Genomic_DNA"/>
</dbReference>
<protein>
    <submittedName>
        <fullName evidence="1">Uncharacterized protein</fullName>
    </submittedName>
</protein>
<dbReference type="InterPro" id="IPR011335">
    <property type="entry name" value="Restrct_endonuc-II-like"/>
</dbReference>
<accession>A0A439DMF4</accession>
<comment type="caution">
    <text evidence="1">The sequence shown here is derived from an EMBL/GenBank/DDBJ whole genome shotgun (WGS) entry which is preliminary data.</text>
</comment>
<gene>
    <name evidence="1" type="ORF">MELE44368_08370</name>
</gene>
<dbReference type="InterPro" id="IPR012415">
    <property type="entry name" value="Restrct_endonuc_II_Cfr10I"/>
</dbReference>